<keyword evidence="2" id="KW-1185">Reference proteome</keyword>
<dbReference type="OrthoDB" id="5043642at2759"/>
<organism evidence="1 2">
    <name type="scientific">Zygosaccharomyces bailii (strain CLIB 213 / ATCC 58445 / CBS 680 / BCRC 21525 / NBRC 1098 / NCYC 1416 / NRRL Y-2227)</name>
    <dbReference type="NCBI Taxonomy" id="1333698"/>
    <lineage>
        <taxon>Eukaryota</taxon>
        <taxon>Fungi</taxon>
        <taxon>Dikarya</taxon>
        <taxon>Ascomycota</taxon>
        <taxon>Saccharomycotina</taxon>
        <taxon>Saccharomycetes</taxon>
        <taxon>Saccharomycetales</taxon>
        <taxon>Saccharomycetaceae</taxon>
        <taxon>Zygosaccharomyces</taxon>
    </lineage>
</organism>
<accession>A0A8J2T7Z4</accession>
<evidence type="ECO:0000313" key="1">
    <source>
        <dbReference type="EMBL" id="CDF90012.1"/>
    </source>
</evidence>
<proteinExistence type="predicted"/>
<dbReference type="Proteomes" id="UP000019375">
    <property type="component" value="Unassembled WGS sequence"/>
</dbReference>
<dbReference type="Pfam" id="PF11927">
    <property type="entry name" value="HODM_asu-like"/>
    <property type="match status" value="2"/>
</dbReference>
<name>A0A8J2T7Z4_ZYGB2</name>
<evidence type="ECO:0000313" key="2">
    <source>
        <dbReference type="Proteomes" id="UP000019375"/>
    </source>
</evidence>
<sequence length="484" mass="56283">MVEINLSYFLGKQVTAPVLVWLLWRLFKEYQNKENVKAIKEHNVEQTSDSVNEKLQDWKPTKFIKEETIPIQVEEKENYKSWEETEPHPYKPFKPGEHHLAMNANIAPISYWIVMDKSYKDRIMRKWEILETEYEDLVFHLDPVMINSGSVNSSPEEGMNAKIIITEQDVRHADEALCEFYKNLVSYLTCRFPQYFQVVLEPGATPGALYNKILDEYHPVDPVRYLKLSSEPAPCINYKCFNTDIIPDKLTQDLDIMEDEIGYRVLISCDKTRRAHELILAGSRLAEDDLTLLSTNASNQYNGEAIMHSGIFAFASGFNSRHKFLKPLTLVHAPVPGYEKDLQSPMNKFLARLKPNTLVYRVNYAFQKHAKLYSQRRIASQKERAADEERGRDKVHYRSERQTLIKFETLEGRNTVVFGIKTYLWNFEEEFLTNNFYSQPEIVEELRQAVVGIDGAFGKYKAKSEWGPPLMELIDRAQKLNKTG</sequence>
<dbReference type="InterPro" id="IPR021848">
    <property type="entry name" value="HODM_asu-like"/>
</dbReference>
<dbReference type="EMBL" id="HG316458">
    <property type="protein sequence ID" value="CDF90012.1"/>
    <property type="molecule type" value="Genomic_DNA"/>
</dbReference>
<dbReference type="AlphaFoldDB" id="A0A8J2T7Z4"/>
<reference evidence="2" key="1">
    <citation type="journal article" date="2013" name="Genome Announc.">
        <title>Genome sequence of the food spoilage yeast Zygosaccharomyces bailii CLIB 213(T).</title>
        <authorList>
            <person name="Galeote V."/>
            <person name="Bigey F."/>
            <person name="Devillers H."/>
            <person name="Neuveglise C."/>
            <person name="Dequin S."/>
        </authorList>
    </citation>
    <scope>NUCLEOTIDE SEQUENCE [LARGE SCALE GENOMIC DNA]</scope>
    <source>
        <strain evidence="2">CLIB 213 / ATCC 58445 / CBS 680 / CCRC 21525 / NBRC 1098 / NCYC 1416 / NRRL Y-2227</strain>
    </source>
</reference>
<gene>
    <name evidence="1" type="ORF">BN860_06854g</name>
</gene>
<protein>
    <submittedName>
        <fullName evidence="1">ZYBA0S05-06854g1_1</fullName>
    </submittedName>
</protein>